<name>A0ABP9W4Y1_9DEIO</name>
<dbReference type="PANTHER" id="PTHR30353">
    <property type="entry name" value="INNER MEMBRANE PROTEIN DEDA-RELATED"/>
    <property type="match status" value="1"/>
</dbReference>
<reference evidence="9 10" key="1">
    <citation type="submission" date="2024-02" db="EMBL/GenBank/DDBJ databases">
        <title>Deinococcus carri NBRC 110142.</title>
        <authorList>
            <person name="Ichikawa N."/>
            <person name="Katano-Makiyama Y."/>
            <person name="Hidaka K."/>
        </authorList>
    </citation>
    <scope>NUCLEOTIDE SEQUENCE [LARGE SCALE GENOMIC DNA]</scope>
    <source>
        <strain evidence="9 10">NBRC 110142</strain>
    </source>
</reference>
<dbReference type="RefSeq" id="WP_345462267.1">
    <property type="nucleotide sequence ID" value="NZ_BAABRP010000002.1"/>
</dbReference>
<evidence type="ECO:0000256" key="5">
    <source>
        <dbReference type="ARBA" id="ARBA00022989"/>
    </source>
</evidence>
<comment type="similarity">
    <text evidence="2 7">Belongs to the DedA family.</text>
</comment>
<keyword evidence="10" id="KW-1185">Reference proteome</keyword>
<feature type="transmembrane region" description="Helical" evidence="7">
    <location>
        <begin position="169"/>
        <end position="187"/>
    </location>
</feature>
<feature type="transmembrane region" description="Helical" evidence="7">
    <location>
        <begin position="52"/>
        <end position="73"/>
    </location>
</feature>
<gene>
    <name evidence="9" type="primary">dedA</name>
    <name evidence="9" type="ORF">Dcar01_01145</name>
</gene>
<feature type="transmembrane region" description="Helical" evidence="7">
    <location>
        <begin position="138"/>
        <end position="163"/>
    </location>
</feature>
<evidence type="ECO:0000313" key="9">
    <source>
        <dbReference type="EMBL" id="GAA5512431.1"/>
    </source>
</evidence>
<keyword evidence="5 7" id="KW-1133">Transmembrane helix</keyword>
<evidence type="ECO:0000256" key="7">
    <source>
        <dbReference type="RuleBase" id="RU367016"/>
    </source>
</evidence>
<dbReference type="InterPro" id="IPR032816">
    <property type="entry name" value="VTT_dom"/>
</dbReference>
<keyword evidence="6 7" id="KW-0472">Membrane</keyword>
<evidence type="ECO:0000313" key="10">
    <source>
        <dbReference type="Proteomes" id="UP001401887"/>
    </source>
</evidence>
<evidence type="ECO:0000256" key="4">
    <source>
        <dbReference type="ARBA" id="ARBA00022692"/>
    </source>
</evidence>
<dbReference type="InterPro" id="IPR032818">
    <property type="entry name" value="DedA-like"/>
</dbReference>
<dbReference type="Proteomes" id="UP001401887">
    <property type="component" value="Unassembled WGS sequence"/>
</dbReference>
<proteinExistence type="inferred from homology"/>
<evidence type="ECO:0000256" key="2">
    <source>
        <dbReference type="ARBA" id="ARBA00010792"/>
    </source>
</evidence>
<organism evidence="9 10">
    <name type="scientific">Deinococcus carri</name>
    <dbReference type="NCBI Taxonomy" id="1211323"/>
    <lineage>
        <taxon>Bacteria</taxon>
        <taxon>Thermotogati</taxon>
        <taxon>Deinococcota</taxon>
        <taxon>Deinococci</taxon>
        <taxon>Deinococcales</taxon>
        <taxon>Deinococcaceae</taxon>
        <taxon>Deinococcus</taxon>
    </lineage>
</organism>
<feature type="domain" description="VTT" evidence="8">
    <location>
        <begin position="32"/>
        <end position="157"/>
    </location>
</feature>
<comment type="subcellular location">
    <subcellularLocation>
        <location evidence="1 7">Cell membrane</location>
        <topology evidence="1 7">Multi-pass membrane protein</topology>
    </subcellularLocation>
</comment>
<protein>
    <submittedName>
        <fullName evidence="9">Protein DedA</fullName>
    </submittedName>
</protein>
<comment type="caution">
    <text evidence="9">The sequence shown here is derived from an EMBL/GenBank/DDBJ whole genome shotgun (WGS) entry which is preliminary data.</text>
</comment>
<dbReference type="PANTHER" id="PTHR30353:SF0">
    <property type="entry name" value="TRANSMEMBRANE PROTEIN"/>
    <property type="match status" value="1"/>
</dbReference>
<evidence type="ECO:0000256" key="6">
    <source>
        <dbReference type="ARBA" id="ARBA00023136"/>
    </source>
</evidence>
<dbReference type="Pfam" id="PF09335">
    <property type="entry name" value="VTT_dom"/>
    <property type="match status" value="1"/>
</dbReference>
<keyword evidence="3 7" id="KW-1003">Cell membrane</keyword>
<dbReference type="EMBL" id="BAABRP010000002">
    <property type="protein sequence ID" value="GAA5512431.1"/>
    <property type="molecule type" value="Genomic_DNA"/>
</dbReference>
<keyword evidence="4 7" id="KW-0812">Transmembrane</keyword>
<evidence type="ECO:0000256" key="1">
    <source>
        <dbReference type="ARBA" id="ARBA00004651"/>
    </source>
</evidence>
<accession>A0ABP9W4Y1</accession>
<feature type="transmembrane region" description="Helical" evidence="7">
    <location>
        <begin position="12"/>
        <end position="32"/>
    </location>
</feature>
<evidence type="ECO:0000259" key="8">
    <source>
        <dbReference type="Pfam" id="PF09335"/>
    </source>
</evidence>
<evidence type="ECO:0000256" key="3">
    <source>
        <dbReference type="ARBA" id="ARBA00022475"/>
    </source>
</evidence>
<sequence length="201" mass="21448">MFSLPALIGSFSYLGIAGIVFAESGLLVGFFLPGDSLLITAGLLAKQGSLHLAGVMLAVALGAVIGDSTGYAIGRRFGPGVFRQQNSRFFRPEYVERTQAFFEKHGGKALILARFVPVVRTVAPTLAGVGKMPYSRFLLFNVIGGLLWSLSVPLLGYLLGGLIPNLDRYILLMVGLVVLLSFIPIALELRKARQTGGAQHG</sequence>